<accession>A0AAN9J0J0</accession>
<organism evidence="2 3">
    <name type="scientific">Crotalaria pallida</name>
    <name type="common">Smooth rattlebox</name>
    <name type="synonym">Crotalaria striata</name>
    <dbReference type="NCBI Taxonomy" id="3830"/>
    <lineage>
        <taxon>Eukaryota</taxon>
        <taxon>Viridiplantae</taxon>
        <taxon>Streptophyta</taxon>
        <taxon>Embryophyta</taxon>
        <taxon>Tracheophyta</taxon>
        <taxon>Spermatophyta</taxon>
        <taxon>Magnoliopsida</taxon>
        <taxon>eudicotyledons</taxon>
        <taxon>Gunneridae</taxon>
        <taxon>Pentapetalae</taxon>
        <taxon>rosids</taxon>
        <taxon>fabids</taxon>
        <taxon>Fabales</taxon>
        <taxon>Fabaceae</taxon>
        <taxon>Papilionoideae</taxon>
        <taxon>50 kb inversion clade</taxon>
        <taxon>genistoids sensu lato</taxon>
        <taxon>core genistoids</taxon>
        <taxon>Crotalarieae</taxon>
        <taxon>Crotalaria</taxon>
    </lineage>
</organism>
<feature type="region of interest" description="Disordered" evidence="1">
    <location>
        <begin position="1"/>
        <end position="44"/>
    </location>
</feature>
<feature type="compositionally biased region" description="Basic and acidic residues" evidence="1">
    <location>
        <begin position="16"/>
        <end position="28"/>
    </location>
</feature>
<dbReference type="Proteomes" id="UP001372338">
    <property type="component" value="Unassembled WGS sequence"/>
</dbReference>
<evidence type="ECO:0000256" key="1">
    <source>
        <dbReference type="SAM" id="MobiDB-lite"/>
    </source>
</evidence>
<sequence length="184" mass="21122">MGGQNHHPQLGWRRVLKGDTTRSYKEKTSPAQIQLGRGSPPPPHLRCPHMERRTNVWLSVSKSHLGTFDNDYELHHMLVLYPSKRNMYKRKHTRKLERALTWEHSSSSSSRSGLFQLSVFNSSSIFLLIFSTSLSLAFNSRLQHFPSSSLLQPDSLLISSLSSLITTLIYRFTRKLVGYLKIRG</sequence>
<evidence type="ECO:0000313" key="2">
    <source>
        <dbReference type="EMBL" id="KAK7289853.1"/>
    </source>
</evidence>
<protein>
    <submittedName>
        <fullName evidence="2">Uncharacterized protein</fullName>
    </submittedName>
</protein>
<evidence type="ECO:0000313" key="3">
    <source>
        <dbReference type="Proteomes" id="UP001372338"/>
    </source>
</evidence>
<dbReference type="AlphaFoldDB" id="A0AAN9J0J0"/>
<proteinExistence type="predicted"/>
<dbReference type="EMBL" id="JAYWIO010000001">
    <property type="protein sequence ID" value="KAK7289853.1"/>
    <property type="molecule type" value="Genomic_DNA"/>
</dbReference>
<comment type="caution">
    <text evidence="2">The sequence shown here is derived from an EMBL/GenBank/DDBJ whole genome shotgun (WGS) entry which is preliminary data.</text>
</comment>
<keyword evidence="3" id="KW-1185">Reference proteome</keyword>
<name>A0AAN9J0J0_CROPI</name>
<reference evidence="2 3" key="1">
    <citation type="submission" date="2024-01" db="EMBL/GenBank/DDBJ databases">
        <title>The genomes of 5 underutilized Papilionoideae crops provide insights into root nodulation and disease resistanc.</title>
        <authorList>
            <person name="Yuan L."/>
        </authorList>
    </citation>
    <scope>NUCLEOTIDE SEQUENCE [LARGE SCALE GENOMIC DNA]</scope>
    <source>
        <strain evidence="2">ZHUSHIDOU_FW_LH</strain>
        <tissue evidence="2">Leaf</tissue>
    </source>
</reference>
<gene>
    <name evidence="2" type="ORF">RIF29_03831</name>
</gene>